<protein>
    <submittedName>
        <fullName evidence="2">Uncharacterized protein</fullName>
    </submittedName>
</protein>
<evidence type="ECO:0000256" key="1">
    <source>
        <dbReference type="SAM" id="MobiDB-lite"/>
    </source>
</evidence>
<reference evidence="2 3" key="1">
    <citation type="submission" date="2016-09" db="EMBL/GenBank/DDBJ databases">
        <title>Complete genome sequence of microbes from the polar regions.</title>
        <authorList>
            <person name="Liao L."/>
            <person name="Chen B."/>
        </authorList>
    </citation>
    <scope>NUCLEOTIDE SEQUENCE [LARGE SCALE GENOMIC DNA]</scope>
    <source>
        <strain evidence="2 3">ZS314</strain>
    </source>
</reference>
<dbReference type="Proteomes" id="UP000464507">
    <property type="component" value="Chromosome"/>
</dbReference>
<dbReference type="AlphaFoldDB" id="A0A7L5AKN1"/>
<feature type="region of interest" description="Disordered" evidence="1">
    <location>
        <begin position="20"/>
        <end position="45"/>
    </location>
</feature>
<dbReference type="KEGG" id="mant:BHD05_14245"/>
<gene>
    <name evidence="2" type="ORF">BHD05_14245</name>
</gene>
<sequence>MVIGTALAVLLTGCVAGESPEPAASAPIAPSSSPEDESEPSPLLPVYPDGYTIDNVQAETERVAVRITGLVAVAGLLGQDTYSQEVENTEREGSYWGVLNTITLEPDVEAEIQAASVAADLADAGWLLVDGAQSPSDYAVALTSSEDPERAWFLVLGADLSVPGESVVTVRLSSPPLP</sequence>
<evidence type="ECO:0000313" key="2">
    <source>
        <dbReference type="EMBL" id="QHO70636.1"/>
    </source>
</evidence>
<feature type="compositionally biased region" description="Low complexity" evidence="1">
    <location>
        <begin position="20"/>
        <end position="33"/>
    </location>
</feature>
<organism evidence="2 3">
    <name type="scientific">Marisediminicola antarctica</name>
    <dbReference type="NCBI Taxonomy" id="674079"/>
    <lineage>
        <taxon>Bacteria</taxon>
        <taxon>Bacillati</taxon>
        <taxon>Actinomycetota</taxon>
        <taxon>Actinomycetes</taxon>
        <taxon>Micrococcales</taxon>
        <taxon>Microbacteriaceae</taxon>
        <taxon>Marisediminicola</taxon>
    </lineage>
</organism>
<dbReference type="EMBL" id="CP017146">
    <property type="protein sequence ID" value="QHO70636.1"/>
    <property type="molecule type" value="Genomic_DNA"/>
</dbReference>
<keyword evidence="3" id="KW-1185">Reference proteome</keyword>
<name>A0A7L5AKN1_9MICO</name>
<evidence type="ECO:0000313" key="3">
    <source>
        <dbReference type="Proteomes" id="UP000464507"/>
    </source>
</evidence>
<proteinExistence type="predicted"/>
<accession>A0A7L5AKN1</accession>